<evidence type="ECO:0000256" key="1">
    <source>
        <dbReference type="SAM" id="Phobius"/>
    </source>
</evidence>
<reference evidence="2" key="1">
    <citation type="submission" date="2020-09" db="EMBL/GenBank/DDBJ databases">
        <title>Bacillus faecalis sp. nov., a moderately halophilic bacterium isolated from cow faeces.</title>
        <authorList>
            <person name="Jiang L."/>
            <person name="Lee J."/>
        </authorList>
    </citation>
    <scope>NUCLEOTIDE SEQUENCE</scope>
    <source>
        <strain evidence="2">AGMB 02131</strain>
    </source>
</reference>
<feature type="transmembrane region" description="Helical" evidence="1">
    <location>
        <begin position="6"/>
        <end position="27"/>
    </location>
</feature>
<keyword evidence="1" id="KW-0812">Transmembrane</keyword>
<name>A0A927CYT6_9BACI</name>
<comment type="caution">
    <text evidence="2">The sequence shown here is derived from an EMBL/GenBank/DDBJ whole genome shotgun (WGS) entry which is preliminary data.</text>
</comment>
<accession>A0A927CYT6</accession>
<dbReference type="EMBL" id="JACXSI010000029">
    <property type="protein sequence ID" value="MBD3109167.1"/>
    <property type="molecule type" value="Genomic_DNA"/>
</dbReference>
<organism evidence="2 3">
    <name type="scientific">Peribacillus faecalis</name>
    <dbReference type="NCBI Taxonomy" id="2772559"/>
    <lineage>
        <taxon>Bacteria</taxon>
        <taxon>Bacillati</taxon>
        <taxon>Bacillota</taxon>
        <taxon>Bacilli</taxon>
        <taxon>Bacillales</taxon>
        <taxon>Bacillaceae</taxon>
        <taxon>Peribacillus</taxon>
    </lineage>
</organism>
<dbReference type="AlphaFoldDB" id="A0A927CYT6"/>
<evidence type="ECO:0000313" key="3">
    <source>
        <dbReference type="Proteomes" id="UP000602076"/>
    </source>
</evidence>
<proteinExistence type="predicted"/>
<keyword evidence="1" id="KW-0472">Membrane</keyword>
<keyword evidence="3" id="KW-1185">Reference proteome</keyword>
<evidence type="ECO:0000313" key="2">
    <source>
        <dbReference type="EMBL" id="MBD3109167.1"/>
    </source>
</evidence>
<dbReference type="Proteomes" id="UP000602076">
    <property type="component" value="Unassembled WGS sequence"/>
</dbReference>
<dbReference type="RefSeq" id="WP_190998707.1">
    <property type="nucleotide sequence ID" value="NZ_JACXSI010000029.1"/>
</dbReference>
<protein>
    <submittedName>
        <fullName evidence="2">Uncharacterized protein</fullName>
    </submittedName>
</protein>
<keyword evidence="1" id="KW-1133">Transmembrane helix</keyword>
<sequence length="87" mass="10249">MRKTFLRLAMIVIAIFIAVHLFTYINISRVEANVTRVNPQIDEIISINSISDWGEWFQYYTLVVKIKDEQYRIRVNESGEVEGIEKL</sequence>
<gene>
    <name evidence="2" type="ORF">IEO70_12490</name>
</gene>